<keyword evidence="2" id="KW-1185">Reference proteome</keyword>
<dbReference type="WBParaSite" id="SVE_2008300.1">
    <property type="protein sequence ID" value="SVE_2008300.1"/>
    <property type="gene ID" value="SVE_2008300"/>
</dbReference>
<protein>
    <submittedName>
        <fullName evidence="3">DDE Tnp4 domain-containing protein</fullName>
    </submittedName>
</protein>
<dbReference type="Proteomes" id="UP000035680">
    <property type="component" value="Unassembled WGS sequence"/>
</dbReference>
<dbReference type="AlphaFoldDB" id="A0A0K0G5R1"/>
<organism evidence="2 3">
    <name type="scientific">Strongyloides venezuelensis</name>
    <name type="common">Threadworm</name>
    <dbReference type="NCBI Taxonomy" id="75913"/>
    <lineage>
        <taxon>Eukaryota</taxon>
        <taxon>Metazoa</taxon>
        <taxon>Ecdysozoa</taxon>
        <taxon>Nematoda</taxon>
        <taxon>Chromadorea</taxon>
        <taxon>Rhabditida</taxon>
        <taxon>Tylenchina</taxon>
        <taxon>Panagrolaimomorpha</taxon>
        <taxon>Strongyloidoidea</taxon>
        <taxon>Strongyloididae</taxon>
        <taxon>Strongyloides</taxon>
    </lineage>
</organism>
<feature type="region of interest" description="Disordered" evidence="1">
    <location>
        <begin position="1"/>
        <end position="32"/>
    </location>
</feature>
<feature type="compositionally biased region" description="Basic and acidic residues" evidence="1">
    <location>
        <begin position="7"/>
        <end position="25"/>
    </location>
</feature>
<accession>A0A0K0G5R1</accession>
<evidence type="ECO:0000313" key="3">
    <source>
        <dbReference type="WBParaSite" id="SVE_2008300.1"/>
    </source>
</evidence>
<evidence type="ECO:0000256" key="1">
    <source>
        <dbReference type="SAM" id="MobiDB-lite"/>
    </source>
</evidence>
<evidence type="ECO:0000313" key="2">
    <source>
        <dbReference type="Proteomes" id="UP000035680"/>
    </source>
</evidence>
<reference evidence="3" key="2">
    <citation type="submission" date="2015-08" db="UniProtKB">
        <authorList>
            <consortium name="WormBaseParasite"/>
        </authorList>
    </citation>
    <scope>IDENTIFICATION</scope>
</reference>
<proteinExistence type="predicted"/>
<name>A0A0K0G5R1_STRVS</name>
<sequence>MAKKNSRRPEYPRSSKLTTEEKVEGNEETSGPLTAAETNYRFFESVNTVYFDVLKPEYISLRIFNEWISLKLDTLIFGNAEVDHSGYNNSNISVYSDGSHNFPKTIKHIHLVCMTKKLIEWTCIKEV</sequence>
<reference evidence="2" key="1">
    <citation type="submission" date="2014-07" db="EMBL/GenBank/DDBJ databases">
        <authorList>
            <person name="Martin A.A"/>
            <person name="De Silva N."/>
        </authorList>
    </citation>
    <scope>NUCLEOTIDE SEQUENCE</scope>
</reference>